<gene>
    <name evidence="1" type="ORF">A8145_22080</name>
</gene>
<evidence type="ECO:0000313" key="2">
    <source>
        <dbReference type="Proteomes" id="UP000093737"/>
    </source>
</evidence>
<dbReference type="EMBL" id="LYTK01000020">
    <property type="protein sequence ID" value="OBQ62417.1"/>
    <property type="molecule type" value="Genomic_DNA"/>
</dbReference>
<name>A0A6M7U213_RHILI</name>
<evidence type="ECO:0000313" key="1">
    <source>
        <dbReference type="EMBL" id="OBQ62417.1"/>
    </source>
</evidence>
<reference evidence="1 2" key="1">
    <citation type="submission" date="2016-05" db="EMBL/GenBank/DDBJ databases">
        <authorList>
            <person name="Ramsay J.P."/>
        </authorList>
    </citation>
    <scope>NUCLEOTIDE SEQUENCE [LARGE SCALE GENOMIC DNA]</scope>
    <source>
        <strain evidence="1 2">NZP2042</strain>
    </source>
</reference>
<proteinExistence type="predicted"/>
<protein>
    <submittedName>
        <fullName evidence="1">Uncharacterized protein</fullName>
    </submittedName>
</protein>
<accession>A0A6M7U213</accession>
<comment type="caution">
    <text evidence="1">The sequence shown here is derived from an EMBL/GenBank/DDBJ whole genome shotgun (WGS) entry which is preliminary data.</text>
</comment>
<dbReference type="Proteomes" id="UP000093737">
    <property type="component" value="Unassembled WGS sequence"/>
</dbReference>
<dbReference type="AlphaFoldDB" id="A0A6M7U213"/>
<organism evidence="1 2">
    <name type="scientific">Rhizobium loti</name>
    <name type="common">Mesorhizobium loti</name>
    <dbReference type="NCBI Taxonomy" id="381"/>
    <lineage>
        <taxon>Bacteria</taxon>
        <taxon>Pseudomonadati</taxon>
        <taxon>Pseudomonadota</taxon>
        <taxon>Alphaproteobacteria</taxon>
        <taxon>Hyphomicrobiales</taxon>
        <taxon>Phyllobacteriaceae</taxon>
        <taxon>Mesorhizobium</taxon>
    </lineage>
</organism>
<sequence length="63" mass="7044">MCQRRPADPTDPGDAADLSIMGYFRIEPAIYPRAGFVFPCTFAHGLRKINSFLTKARESLGLR</sequence>